<comment type="caution">
    <text evidence="2">The sequence shown here is derived from an EMBL/GenBank/DDBJ whole genome shotgun (WGS) entry which is preliminary data.</text>
</comment>
<dbReference type="EMBL" id="RBIJ01000005">
    <property type="protein sequence ID" value="RKQ83847.1"/>
    <property type="molecule type" value="Genomic_DNA"/>
</dbReference>
<evidence type="ECO:0000313" key="2">
    <source>
        <dbReference type="EMBL" id="RKQ83847.1"/>
    </source>
</evidence>
<keyword evidence="1" id="KW-1133">Transmembrane helix</keyword>
<evidence type="ECO:0000256" key="1">
    <source>
        <dbReference type="SAM" id="Phobius"/>
    </source>
</evidence>
<reference evidence="2 3" key="1">
    <citation type="submission" date="2018-10" db="EMBL/GenBank/DDBJ databases">
        <title>Genomic Encyclopedia of Type Strains, Phase IV (KMG-IV): sequencing the most valuable type-strain genomes for metagenomic binning, comparative biology and taxonomic classification.</title>
        <authorList>
            <person name="Goeker M."/>
        </authorList>
    </citation>
    <scope>NUCLEOTIDE SEQUENCE [LARGE SCALE GENOMIC DNA]</scope>
    <source>
        <strain evidence="2 3">DSM 22653</strain>
    </source>
</reference>
<gene>
    <name evidence="2" type="ORF">C7438_1507</name>
</gene>
<feature type="transmembrane region" description="Helical" evidence="1">
    <location>
        <begin position="47"/>
        <end position="67"/>
    </location>
</feature>
<dbReference type="Proteomes" id="UP000267019">
    <property type="component" value="Unassembled WGS sequence"/>
</dbReference>
<dbReference type="AlphaFoldDB" id="A0A660KTA8"/>
<sequence length="86" mass="9153">MNTVKPRRSQSLWRTAALVSTLSGEFVGSVLVGVYVGRALGAELGQASVGAALGGLGGFALAWYAVFRTLRPFLREEDSRGPREGR</sequence>
<name>A0A660KTA8_9BACL</name>
<keyword evidence="3" id="KW-1185">Reference proteome</keyword>
<keyword evidence="1" id="KW-0812">Transmembrane</keyword>
<evidence type="ECO:0008006" key="4">
    <source>
        <dbReference type="Google" id="ProtNLM"/>
    </source>
</evidence>
<organism evidence="2 3">
    <name type="scientific">Brockia lithotrophica</name>
    <dbReference type="NCBI Taxonomy" id="933949"/>
    <lineage>
        <taxon>Bacteria</taxon>
        <taxon>Bacillati</taxon>
        <taxon>Bacillota</taxon>
        <taxon>Bacilli</taxon>
        <taxon>Bacillales</taxon>
        <taxon>Bacillales Family X. Incertae Sedis</taxon>
        <taxon>Brockia</taxon>
    </lineage>
</organism>
<proteinExistence type="predicted"/>
<feature type="transmembrane region" description="Helical" evidence="1">
    <location>
        <begin position="12"/>
        <end position="35"/>
    </location>
</feature>
<keyword evidence="1" id="KW-0472">Membrane</keyword>
<accession>A0A660KTA8</accession>
<evidence type="ECO:0000313" key="3">
    <source>
        <dbReference type="Proteomes" id="UP000267019"/>
    </source>
</evidence>
<protein>
    <recommendedName>
        <fullName evidence="4">AtpZ/AtpI family protein</fullName>
    </recommendedName>
</protein>